<proteinExistence type="predicted"/>
<dbReference type="CDD" id="cd09539">
    <property type="entry name" value="SAM_TNK-like"/>
    <property type="match status" value="1"/>
</dbReference>
<evidence type="ECO:0000313" key="10">
    <source>
        <dbReference type="Proteomes" id="UP001159363"/>
    </source>
</evidence>
<gene>
    <name evidence="9" type="ORF">PR048_019071</name>
</gene>
<protein>
    <recommendedName>
        <fullName evidence="1">non-specific protein-tyrosine kinase</fullName>
        <ecNumber evidence="1">2.7.10.2</ecNumber>
    </recommendedName>
</protein>
<dbReference type="EC" id="2.7.10.2" evidence="1"/>
<keyword evidence="4" id="KW-0547">Nucleotide-binding</keyword>
<evidence type="ECO:0000256" key="4">
    <source>
        <dbReference type="ARBA" id="ARBA00022741"/>
    </source>
</evidence>
<keyword evidence="7" id="KW-0829">Tyrosine-protein kinase</keyword>
<evidence type="ECO:0000256" key="7">
    <source>
        <dbReference type="ARBA" id="ARBA00023137"/>
    </source>
</evidence>
<evidence type="ECO:0000256" key="5">
    <source>
        <dbReference type="ARBA" id="ARBA00022777"/>
    </source>
</evidence>
<evidence type="ECO:0000256" key="3">
    <source>
        <dbReference type="ARBA" id="ARBA00022679"/>
    </source>
</evidence>
<sequence>MSDDGGIECVYEVLQDVQLEQFLTRIRDDLQVTRLSHFDHVQPEDLERIGMGRPGIRRLLDSVKKRKTQQWRRNLLTRLIPVGTTNKQTSAAGSGAKRNLSTDCLVNAGLTCLIQEKDVV</sequence>
<keyword evidence="10" id="KW-1185">Reference proteome</keyword>
<dbReference type="EMBL" id="JARBHB010000007">
    <property type="protein sequence ID" value="KAJ8878493.1"/>
    <property type="molecule type" value="Genomic_DNA"/>
</dbReference>
<dbReference type="InterPro" id="IPR055175">
    <property type="entry name" value="ACK/TNK-like_SAM"/>
</dbReference>
<comment type="caution">
    <text evidence="9">The sequence shown here is derived from an EMBL/GenBank/DDBJ whole genome shotgun (WGS) entry which is preliminary data.</text>
</comment>
<evidence type="ECO:0000256" key="2">
    <source>
        <dbReference type="ARBA" id="ARBA00022443"/>
    </source>
</evidence>
<reference evidence="9 10" key="1">
    <citation type="submission" date="2023-02" db="EMBL/GenBank/DDBJ databases">
        <title>LHISI_Scaffold_Assembly.</title>
        <authorList>
            <person name="Stuart O.P."/>
            <person name="Cleave R."/>
            <person name="Magrath M.J.L."/>
            <person name="Mikheyev A.S."/>
        </authorList>
    </citation>
    <scope>NUCLEOTIDE SEQUENCE [LARGE SCALE GENOMIC DNA]</scope>
    <source>
        <strain evidence="9">Daus_M_001</strain>
        <tissue evidence="9">Leg muscle</tissue>
    </source>
</reference>
<evidence type="ECO:0000313" key="9">
    <source>
        <dbReference type="EMBL" id="KAJ8878493.1"/>
    </source>
</evidence>
<evidence type="ECO:0000256" key="6">
    <source>
        <dbReference type="ARBA" id="ARBA00022840"/>
    </source>
</evidence>
<keyword evidence="5" id="KW-0418">Kinase</keyword>
<dbReference type="Pfam" id="PF22931">
    <property type="entry name" value="SAM_TNK"/>
    <property type="match status" value="1"/>
</dbReference>
<keyword evidence="2" id="KW-0728">SH3 domain</keyword>
<dbReference type="InterPro" id="IPR049587">
    <property type="entry name" value="TNK-like_SAM"/>
</dbReference>
<dbReference type="Proteomes" id="UP001159363">
    <property type="component" value="Chromosome 6"/>
</dbReference>
<name>A0ABQ9H2I5_9NEOP</name>
<evidence type="ECO:0000259" key="8">
    <source>
        <dbReference type="Pfam" id="PF22931"/>
    </source>
</evidence>
<evidence type="ECO:0000256" key="1">
    <source>
        <dbReference type="ARBA" id="ARBA00011903"/>
    </source>
</evidence>
<feature type="domain" description="ACK/TNK-like SAM" evidence="8">
    <location>
        <begin position="10"/>
        <end position="65"/>
    </location>
</feature>
<keyword evidence="6" id="KW-0067">ATP-binding</keyword>
<organism evidence="9 10">
    <name type="scientific">Dryococelus australis</name>
    <dbReference type="NCBI Taxonomy" id="614101"/>
    <lineage>
        <taxon>Eukaryota</taxon>
        <taxon>Metazoa</taxon>
        <taxon>Ecdysozoa</taxon>
        <taxon>Arthropoda</taxon>
        <taxon>Hexapoda</taxon>
        <taxon>Insecta</taxon>
        <taxon>Pterygota</taxon>
        <taxon>Neoptera</taxon>
        <taxon>Polyneoptera</taxon>
        <taxon>Phasmatodea</taxon>
        <taxon>Verophasmatodea</taxon>
        <taxon>Anareolatae</taxon>
        <taxon>Phasmatidae</taxon>
        <taxon>Eurycanthinae</taxon>
        <taxon>Dryococelus</taxon>
    </lineage>
</organism>
<keyword evidence="3" id="KW-0808">Transferase</keyword>
<accession>A0ABQ9H2I5</accession>